<keyword evidence="1" id="KW-0812">Transmembrane</keyword>
<reference evidence="2" key="1">
    <citation type="submission" date="2016-04" db="EMBL/GenBank/DDBJ databases">
        <authorList>
            <person name="Evans L.H."/>
            <person name="Alamgir A."/>
            <person name="Owens N."/>
            <person name="Weber N.D."/>
            <person name="Virtaneva K."/>
            <person name="Barbian K."/>
            <person name="Babar A."/>
            <person name="Rosenke K."/>
        </authorList>
    </citation>
    <scope>NUCLEOTIDE SEQUENCE</scope>
    <source>
        <strain evidence="2">86</strain>
    </source>
</reference>
<protein>
    <submittedName>
        <fullName evidence="2">Uncharacterized protein</fullName>
    </submittedName>
</protein>
<dbReference type="EMBL" id="FLUQ01000005">
    <property type="protein sequence ID" value="SBW09481.1"/>
    <property type="molecule type" value="Genomic_DNA"/>
</dbReference>
<accession>A0A212KCV4</accession>
<evidence type="ECO:0000313" key="2">
    <source>
        <dbReference type="EMBL" id="SBW09481.1"/>
    </source>
</evidence>
<evidence type="ECO:0000256" key="1">
    <source>
        <dbReference type="SAM" id="Phobius"/>
    </source>
</evidence>
<keyword evidence="1" id="KW-0472">Membrane</keyword>
<keyword evidence="1" id="KW-1133">Transmembrane helix</keyword>
<sequence>MLDSVIHCPYKAYMSRSVLVRRLKDAGAKVFSVCSGIHSVLLFLFSVLYSLGIRTACGLSARGRDALASGCRFLREHRLSARRIFMGLVYGLALFWALFLPGM</sequence>
<organism evidence="2">
    <name type="scientific">uncultured delta proteobacterium</name>
    <dbReference type="NCBI Taxonomy" id="34034"/>
    <lineage>
        <taxon>Bacteria</taxon>
        <taxon>Deltaproteobacteria</taxon>
        <taxon>environmental samples</taxon>
    </lineage>
</organism>
<gene>
    <name evidence="2" type="ORF">KL86DPRO_50183</name>
</gene>
<dbReference type="AlphaFoldDB" id="A0A212KCV4"/>
<name>A0A212KCV4_9DELT</name>
<feature type="transmembrane region" description="Helical" evidence="1">
    <location>
        <begin position="84"/>
        <end position="102"/>
    </location>
</feature>
<feature type="transmembrane region" description="Helical" evidence="1">
    <location>
        <begin position="30"/>
        <end position="52"/>
    </location>
</feature>
<proteinExistence type="predicted"/>